<evidence type="ECO:0000313" key="3">
    <source>
        <dbReference type="Proteomes" id="UP000486351"/>
    </source>
</evidence>
<feature type="compositionally biased region" description="Basic and acidic residues" evidence="1">
    <location>
        <begin position="12"/>
        <end position="36"/>
    </location>
</feature>
<dbReference type="AlphaFoldDB" id="A0A6G0RPK4"/>
<comment type="caution">
    <text evidence="2">The sequence shown here is derived from an EMBL/GenBank/DDBJ whole genome shotgun (WGS) entry which is preliminary data.</text>
</comment>
<evidence type="ECO:0000256" key="1">
    <source>
        <dbReference type="SAM" id="MobiDB-lite"/>
    </source>
</evidence>
<reference evidence="2 3" key="1">
    <citation type="submission" date="2018-09" db="EMBL/GenBank/DDBJ databases">
        <title>Genomic investigation of the strawberry pathogen Phytophthora fragariae indicates pathogenicity is determined by transcriptional variation in three key races.</title>
        <authorList>
            <person name="Adams T.M."/>
            <person name="Armitage A.D."/>
            <person name="Sobczyk M.K."/>
            <person name="Bates H.J."/>
            <person name="Dunwell J.M."/>
            <person name="Nellist C.F."/>
            <person name="Harrison R.J."/>
        </authorList>
    </citation>
    <scope>NUCLEOTIDE SEQUENCE [LARGE SCALE GENOMIC DNA]</scope>
    <source>
        <strain evidence="2 3">NOV-77</strain>
    </source>
</reference>
<accession>A0A6G0RPK4</accession>
<dbReference type="EMBL" id="QXFY01000693">
    <property type="protein sequence ID" value="KAE9337767.1"/>
    <property type="molecule type" value="Genomic_DNA"/>
</dbReference>
<organism evidence="2 3">
    <name type="scientific">Phytophthora fragariae</name>
    <dbReference type="NCBI Taxonomy" id="53985"/>
    <lineage>
        <taxon>Eukaryota</taxon>
        <taxon>Sar</taxon>
        <taxon>Stramenopiles</taxon>
        <taxon>Oomycota</taxon>
        <taxon>Peronosporomycetes</taxon>
        <taxon>Peronosporales</taxon>
        <taxon>Peronosporaceae</taxon>
        <taxon>Phytophthora</taxon>
    </lineage>
</organism>
<dbReference type="Proteomes" id="UP000486351">
    <property type="component" value="Unassembled WGS sequence"/>
</dbReference>
<proteinExistence type="predicted"/>
<feature type="compositionally biased region" description="Polar residues" evidence="1">
    <location>
        <begin position="142"/>
        <end position="151"/>
    </location>
</feature>
<evidence type="ECO:0000313" key="2">
    <source>
        <dbReference type="EMBL" id="KAE9337767.1"/>
    </source>
</evidence>
<sequence length="179" mass="18976">MLLEVKSVADSNPREESGQRLKDALTGRPDTVRKESSTSPGKPATRSGGGGDGDSYSDDSLPNPASVRKKSSATKSSADGVSNASDSTTKHATVRKKSSTSTGKSATKRSGDSDADDMHTKKCQCANEVIGQRSQADHKSSGESNSDNTPTKKGRSHVFTLLELLLYFRVVSLHKSAFQ</sequence>
<gene>
    <name evidence="2" type="ORF">PF008_g12385</name>
</gene>
<protein>
    <submittedName>
        <fullName evidence="2">Uncharacterized protein</fullName>
    </submittedName>
</protein>
<feature type="region of interest" description="Disordered" evidence="1">
    <location>
        <begin position="1"/>
        <end position="154"/>
    </location>
</feature>
<feature type="compositionally biased region" description="Basic and acidic residues" evidence="1">
    <location>
        <begin position="109"/>
        <end position="120"/>
    </location>
</feature>
<feature type="compositionally biased region" description="Polar residues" evidence="1">
    <location>
        <begin position="73"/>
        <end position="91"/>
    </location>
</feature>
<name>A0A6G0RPK4_9STRA</name>